<evidence type="ECO:0000313" key="3">
    <source>
        <dbReference type="Proteomes" id="UP000237662"/>
    </source>
</evidence>
<dbReference type="RefSeq" id="WP_104418214.1">
    <property type="nucleotide sequence ID" value="NZ_PTJC01000005.1"/>
</dbReference>
<dbReference type="AlphaFoldDB" id="A0A2S6I803"/>
<name>A0A2S6I803_9BACT</name>
<organism evidence="2 3">
    <name type="scientific">Neolewinella xylanilytica</name>
    <dbReference type="NCBI Taxonomy" id="1514080"/>
    <lineage>
        <taxon>Bacteria</taxon>
        <taxon>Pseudomonadati</taxon>
        <taxon>Bacteroidota</taxon>
        <taxon>Saprospiria</taxon>
        <taxon>Saprospirales</taxon>
        <taxon>Lewinellaceae</taxon>
        <taxon>Neolewinella</taxon>
    </lineage>
</organism>
<dbReference type="OrthoDB" id="1495790at2"/>
<keyword evidence="1" id="KW-1133">Transmembrane helix</keyword>
<accession>A0A2S6I803</accession>
<keyword evidence="3" id="KW-1185">Reference proteome</keyword>
<gene>
    <name evidence="2" type="ORF">CLV84_0564</name>
</gene>
<feature type="transmembrane region" description="Helical" evidence="1">
    <location>
        <begin position="12"/>
        <end position="33"/>
    </location>
</feature>
<keyword evidence="1" id="KW-0472">Membrane</keyword>
<evidence type="ECO:0000313" key="2">
    <source>
        <dbReference type="EMBL" id="PPK87618.1"/>
    </source>
</evidence>
<sequence>MRFYAITFDKVVIRFYLMMGVVLLGMFSGYYLIAGLALPLFLSAVLGISFKPEVPVLADSKVLPLAKAKQGKLEKAA</sequence>
<proteinExistence type="predicted"/>
<dbReference type="Proteomes" id="UP000237662">
    <property type="component" value="Unassembled WGS sequence"/>
</dbReference>
<keyword evidence="1" id="KW-0812">Transmembrane</keyword>
<dbReference type="EMBL" id="PTJC01000005">
    <property type="protein sequence ID" value="PPK87618.1"/>
    <property type="molecule type" value="Genomic_DNA"/>
</dbReference>
<protein>
    <submittedName>
        <fullName evidence="2">Uncharacterized protein</fullName>
    </submittedName>
</protein>
<reference evidence="2 3" key="1">
    <citation type="submission" date="2018-02" db="EMBL/GenBank/DDBJ databases">
        <title>Genomic Encyclopedia of Archaeal and Bacterial Type Strains, Phase II (KMG-II): from individual species to whole genera.</title>
        <authorList>
            <person name="Goeker M."/>
        </authorList>
    </citation>
    <scope>NUCLEOTIDE SEQUENCE [LARGE SCALE GENOMIC DNA]</scope>
    <source>
        <strain evidence="2 3">DSM 29526</strain>
    </source>
</reference>
<evidence type="ECO:0000256" key="1">
    <source>
        <dbReference type="SAM" id="Phobius"/>
    </source>
</evidence>
<comment type="caution">
    <text evidence="2">The sequence shown here is derived from an EMBL/GenBank/DDBJ whole genome shotgun (WGS) entry which is preliminary data.</text>
</comment>